<name>A0A2V2LF37_9RHOB</name>
<proteinExistence type="predicted"/>
<gene>
    <name evidence="1" type="ORF">DKT77_19095</name>
</gene>
<evidence type="ECO:0000313" key="1">
    <source>
        <dbReference type="EMBL" id="PWR01039.1"/>
    </source>
</evidence>
<keyword evidence="2" id="KW-1185">Reference proteome</keyword>
<evidence type="ECO:0000313" key="2">
    <source>
        <dbReference type="Proteomes" id="UP000245680"/>
    </source>
</evidence>
<accession>A0A2V2LF37</accession>
<dbReference type="AlphaFoldDB" id="A0A2V2LF37"/>
<dbReference type="EMBL" id="QGKU01000063">
    <property type="protein sequence ID" value="PWR01039.1"/>
    <property type="molecule type" value="Genomic_DNA"/>
</dbReference>
<sequence>MIPTVLPREADLPVEMDYEALRAIGMERIRAIAGRVWTDHNATDPGITLLEALAYAISDLGYRTGLPTVDLLTRPDGTIGPAAETGLHPPHEALPCAPLTVADWRMLMARVADVRNAWLDPMQDPARPTAYRLSEVPIYADCRHGELTEAADVDGHPTHPVRLSGLYRLRVALERDPVLGTLDETGLDHRFSAGPLKGASVHISSEPEVLAALGTGAAATGLDGSPVVEGTGPFTVRARLSREGGGTIDLDPLRVTVTNDRPRPTADPLVIDAATLAAALGAPDPGLMRFWDKQRRRRAALDRVASVFHANRALCEDALDIDTVAAFRVGVCADIDLAPDADIERVQAQIAHAIELYLSPPLAWRSLADLLDEGRPADEIYNGPYVDYGFTYGGAPVFTKHGFLTAEELAASDLRTEVHSSDVINLVADLDGVRGIRDLTLRAYDAEGRAVGPTQRWTLPVPPGHQPVLYLAGTKLVLYKDDLPYRAQSLEFRRTLTHLREMADAALYVPQEEVIPVPIGRYRNPGAAYSVQNDLPQTYGIGPAGLPPTAPPERIGQARQLKGWLAHLDWLIADYAGQLGAARRLLSPDPALAQSYFPGLSTDAEGTLGEYETEFFRDPARLADPLECARLAETEETFLDRRSRALDHLLARFSERFTDYALMSFDLDGGSLMTAREVIEDKAAFLAEAPRLGRERSAGFDYRPEDPARIWDTRNVPGLQARVARLLGIADPTRRDLHCAALFGELFEYFSSGGTRVRIRDGADKPLFVSDEVFGGVPAAREAARPIFETFRRAETFVVAEEAPGAFSLTLRAGSGAKLRHRTTFATRLEATRRARELVARHDTLLHTLCDDEGLHVIEHVLLRPRAPEDRLMQVCLPEDCAFCGEEDPYSFRVHIILPYWPSRFRDPGFRSYAERLIREETPAHIHPRICWVSDADMRALDRAWRGWLETQADAAASEEARVEALSRLIGVLEGLSTVNPAAVLHDCDEGDAGPIIRLGATNLGLF</sequence>
<dbReference type="Proteomes" id="UP000245680">
    <property type="component" value="Unassembled WGS sequence"/>
</dbReference>
<reference evidence="1 2" key="1">
    <citation type="submission" date="2018-05" db="EMBL/GenBank/DDBJ databases">
        <title>Rhodobacteraceae gen. nov., sp. nov. isolated from sea water.</title>
        <authorList>
            <person name="Ren Y."/>
        </authorList>
    </citation>
    <scope>NUCLEOTIDE SEQUENCE [LARGE SCALE GENOMIC DNA]</scope>
    <source>
        <strain evidence="1 2">TG-679</strain>
    </source>
</reference>
<comment type="caution">
    <text evidence="1">The sequence shown here is derived from an EMBL/GenBank/DDBJ whole genome shotgun (WGS) entry which is preliminary data.</text>
</comment>
<protein>
    <submittedName>
        <fullName evidence="1">Uncharacterized protein</fullName>
    </submittedName>
</protein>
<organism evidence="1 2">
    <name type="scientific">Meridianimarinicoccus roseus</name>
    <dbReference type="NCBI Taxonomy" id="2072018"/>
    <lineage>
        <taxon>Bacteria</taxon>
        <taxon>Pseudomonadati</taxon>
        <taxon>Pseudomonadota</taxon>
        <taxon>Alphaproteobacteria</taxon>
        <taxon>Rhodobacterales</taxon>
        <taxon>Paracoccaceae</taxon>
        <taxon>Meridianimarinicoccus</taxon>
    </lineage>
</organism>